<accession>A0A1H7V927</accession>
<organism evidence="3 4">
    <name type="scientific">Chitinophaga rupis</name>
    <dbReference type="NCBI Taxonomy" id="573321"/>
    <lineage>
        <taxon>Bacteria</taxon>
        <taxon>Pseudomonadati</taxon>
        <taxon>Bacteroidota</taxon>
        <taxon>Chitinophagia</taxon>
        <taxon>Chitinophagales</taxon>
        <taxon>Chitinophagaceae</taxon>
        <taxon>Chitinophaga</taxon>
    </lineage>
</organism>
<dbReference type="AlphaFoldDB" id="A0A1H7V927"/>
<protein>
    <submittedName>
        <fullName evidence="3">Uncharacterized conserved protein YndB, AHSA1/START domain</fullName>
    </submittedName>
</protein>
<feature type="domain" description="Activator of Hsp90 ATPase homologue 1/2-like C-terminal" evidence="2">
    <location>
        <begin position="13"/>
        <end position="139"/>
    </location>
</feature>
<name>A0A1H7V927_9BACT</name>
<evidence type="ECO:0000256" key="1">
    <source>
        <dbReference type="ARBA" id="ARBA00006817"/>
    </source>
</evidence>
<comment type="similarity">
    <text evidence="1">Belongs to the AHA1 family.</text>
</comment>
<dbReference type="InterPro" id="IPR023393">
    <property type="entry name" value="START-like_dom_sf"/>
</dbReference>
<dbReference type="Pfam" id="PF08327">
    <property type="entry name" value="AHSA1"/>
    <property type="match status" value="1"/>
</dbReference>
<dbReference type="Proteomes" id="UP000198984">
    <property type="component" value="Unassembled WGS sequence"/>
</dbReference>
<sequence length="145" mass="16841">MQHEPLMLERTFNAPIDRVWKAITDNKQMKHWYFDLEDFKAEPGFEFTFSGGSKEKTYIHHCKVTEVIVGKKLTYSWGYEGYPGESFVTMELFPEGDKTRLKLTHAGLETLPAGKDFARESFLKGWTQIIGTQLKDFVEKPVQQD</sequence>
<dbReference type="Gene3D" id="3.30.530.20">
    <property type="match status" value="1"/>
</dbReference>
<dbReference type="RefSeq" id="WP_089912694.1">
    <property type="nucleotide sequence ID" value="NZ_FOBB01000003.1"/>
</dbReference>
<dbReference type="SUPFAM" id="SSF55961">
    <property type="entry name" value="Bet v1-like"/>
    <property type="match status" value="1"/>
</dbReference>
<dbReference type="OrthoDB" id="2355173at2"/>
<dbReference type="EMBL" id="FOBB01000003">
    <property type="protein sequence ID" value="SEM05385.1"/>
    <property type="molecule type" value="Genomic_DNA"/>
</dbReference>
<evidence type="ECO:0000313" key="4">
    <source>
        <dbReference type="Proteomes" id="UP000198984"/>
    </source>
</evidence>
<dbReference type="STRING" id="573321.SAMN04488505_103248"/>
<evidence type="ECO:0000259" key="2">
    <source>
        <dbReference type="Pfam" id="PF08327"/>
    </source>
</evidence>
<dbReference type="InterPro" id="IPR013538">
    <property type="entry name" value="ASHA1/2-like_C"/>
</dbReference>
<reference evidence="3 4" key="1">
    <citation type="submission" date="2016-10" db="EMBL/GenBank/DDBJ databases">
        <authorList>
            <person name="de Groot N.N."/>
        </authorList>
    </citation>
    <scope>NUCLEOTIDE SEQUENCE [LARGE SCALE GENOMIC DNA]</scope>
    <source>
        <strain evidence="3 4">DSM 21039</strain>
    </source>
</reference>
<evidence type="ECO:0000313" key="3">
    <source>
        <dbReference type="EMBL" id="SEM05385.1"/>
    </source>
</evidence>
<proteinExistence type="inferred from homology"/>
<keyword evidence="4" id="KW-1185">Reference proteome</keyword>
<gene>
    <name evidence="3" type="ORF">SAMN04488505_103248</name>
</gene>
<dbReference type="CDD" id="cd07814">
    <property type="entry name" value="SRPBCC_CalC_Aha1-like"/>
    <property type="match status" value="1"/>
</dbReference>